<evidence type="ECO:0000313" key="1">
    <source>
        <dbReference type="EMBL" id="GFR77708.1"/>
    </source>
</evidence>
<accession>A0AAV4FWB7</accession>
<gene>
    <name evidence="1" type="ORF">ElyMa_005831300</name>
</gene>
<comment type="caution">
    <text evidence="1">The sequence shown here is derived from an EMBL/GenBank/DDBJ whole genome shotgun (WGS) entry which is preliminary data.</text>
</comment>
<name>A0AAV4FWB7_9GAST</name>
<sequence length="161" mass="17866">MKESTKGKQNGIQCNLWQQLDDLQFADDLALLSYTKGQMQSKAEDLYVISKSLGLRMHSGKSKVLRSGAETEEAIIQGTEALEGLASFTYLGSIIDLNGGTDADIEARNGKARSTRTQLQKIWKAVNISQKIKTRLYNSISNVNYQFCCMVAKLGESHLEQ</sequence>
<proteinExistence type="predicted"/>
<dbReference type="PANTHER" id="PTHR47027">
    <property type="entry name" value="REVERSE TRANSCRIPTASE DOMAIN-CONTAINING PROTEIN"/>
    <property type="match status" value="1"/>
</dbReference>
<dbReference type="EMBL" id="BMAT01011712">
    <property type="protein sequence ID" value="GFR77708.1"/>
    <property type="molecule type" value="Genomic_DNA"/>
</dbReference>
<evidence type="ECO:0008006" key="3">
    <source>
        <dbReference type="Google" id="ProtNLM"/>
    </source>
</evidence>
<protein>
    <recommendedName>
        <fullName evidence="3">Reverse transcriptase domain-containing protein</fullName>
    </recommendedName>
</protein>
<dbReference type="PANTHER" id="PTHR47027:SF25">
    <property type="entry name" value="REVERSE TRANSCRIPTASE DOMAIN-CONTAINING PROTEIN"/>
    <property type="match status" value="1"/>
</dbReference>
<dbReference type="AlphaFoldDB" id="A0AAV4FWB7"/>
<evidence type="ECO:0000313" key="2">
    <source>
        <dbReference type="Proteomes" id="UP000762676"/>
    </source>
</evidence>
<reference evidence="1 2" key="1">
    <citation type="journal article" date="2021" name="Elife">
        <title>Chloroplast acquisition without the gene transfer in kleptoplastic sea slugs, Plakobranchus ocellatus.</title>
        <authorList>
            <person name="Maeda T."/>
            <person name="Takahashi S."/>
            <person name="Yoshida T."/>
            <person name="Shimamura S."/>
            <person name="Takaki Y."/>
            <person name="Nagai Y."/>
            <person name="Toyoda A."/>
            <person name="Suzuki Y."/>
            <person name="Arimoto A."/>
            <person name="Ishii H."/>
            <person name="Satoh N."/>
            <person name="Nishiyama T."/>
            <person name="Hasebe M."/>
            <person name="Maruyama T."/>
            <person name="Minagawa J."/>
            <person name="Obokata J."/>
            <person name="Shigenobu S."/>
        </authorList>
    </citation>
    <scope>NUCLEOTIDE SEQUENCE [LARGE SCALE GENOMIC DNA]</scope>
</reference>
<keyword evidence="2" id="KW-1185">Reference proteome</keyword>
<organism evidence="1 2">
    <name type="scientific">Elysia marginata</name>
    <dbReference type="NCBI Taxonomy" id="1093978"/>
    <lineage>
        <taxon>Eukaryota</taxon>
        <taxon>Metazoa</taxon>
        <taxon>Spiralia</taxon>
        <taxon>Lophotrochozoa</taxon>
        <taxon>Mollusca</taxon>
        <taxon>Gastropoda</taxon>
        <taxon>Heterobranchia</taxon>
        <taxon>Euthyneura</taxon>
        <taxon>Panpulmonata</taxon>
        <taxon>Sacoglossa</taxon>
        <taxon>Placobranchoidea</taxon>
        <taxon>Plakobranchidae</taxon>
        <taxon>Elysia</taxon>
    </lineage>
</organism>
<dbReference type="Proteomes" id="UP000762676">
    <property type="component" value="Unassembled WGS sequence"/>
</dbReference>